<dbReference type="Pfam" id="PF01420">
    <property type="entry name" value="Methylase_S"/>
    <property type="match status" value="1"/>
</dbReference>
<evidence type="ECO:0000256" key="2">
    <source>
        <dbReference type="ARBA" id="ARBA00022747"/>
    </source>
</evidence>
<reference evidence="5 6" key="1">
    <citation type="submission" date="2020-08" db="EMBL/GenBank/DDBJ databases">
        <title>Genome public.</title>
        <authorList>
            <person name="Liu C."/>
            <person name="Sun Q."/>
        </authorList>
    </citation>
    <scope>NUCLEOTIDE SEQUENCE [LARGE SCALE GENOMIC DNA]</scope>
    <source>
        <strain evidence="5 6">M2</strain>
    </source>
</reference>
<dbReference type="InterPro" id="IPR000055">
    <property type="entry name" value="Restrct_endonuc_typeI_TRD"/>
</dbReference>
<organism evidence="5 6">
    <name type="scientific">Agathobaculum hominis</name>
    <dbReference type="NCBI Taxonomy" id="2763014"/>
    <lineage>
        <taxon>Bacteria</taxon>
        <taxon>Bacillati</taxon>
        <taxon>Bacillota</taxon>
        <taxon>Clostridia</taxon>
        <taxon>Eubacteriales</taxon>
        <taxon>Butyricicoccaceae</taxon>
        <taxon>Agathobaculum</taxon>
    </lineage>
</organism>
<gene>
    <name evidence="5" type="ORF">H8S02_10850</name>
</gene>
<dbReference type="InterPro" id="IPR044946">
    <property type="entry name" value="Restrct_endonuc_typeI_TRD_sf"/>
</dbReference>
<sequence length="59" mass="6734">MERSQLYWNQLRSGTIATAQPNCNGQTLSKMILPLPPLAEQKRIVAKLEEILPLCERLK</sequence>
<evidence type="ECO:0000313" key="5">
    <source>
        <dbReference type="EMBL" id="MBC5696437.1"/>
    </source>
</evidence>
<comment type="caution">
    <text evidence="5">The sequence shown here is derived from an EMBL/GenBank/DDBJ whole genome shotgun (WGS) entry which is preliminary data.</text>
</comment>
<keyword evidence="5" id="KW-0378">Hydrolase</keyword>
<protein>
    <submittedName>
        <fullName evidence="5">Restriction endonuclease subunit S</fullName>
    </submittedName>
</protein>
<dbReference type="SUPFAM" id="SSF116734">
    <property type="entry name" value="DNA methylase specificity domain"/>
    <property type="match status" value="1"/>
</dbReference>
<evidence type="ECO:0000256" key="3">
    <source>
        <dbReference type="ARBA" id="ARBA00023125"/>
    </source>
</evidence>
<proteinExistence type="inferred from homology"/>
<keyword evidence="2" id="KW-0680">Restriction system</keyword>
<keyword evidence="5" id="KW-0255">Endonuclease</keyword>
<keyword evidence="6" id="KW-1185">Reference proteome</keyword>
<evidence type="ECO:0000256" key="1">
    <source>
        <dbReference type="ARBA" id="ARBA00010923"/>
    </source>
</evidence>
<dbReference type="Gene3D" id="3.90.220.20">
    <property type="entry name" value="DNA methylase specificity domains"/>
    <property type="match status" value="1"/>
</dbReference>
<dbReference type="Proteomes" id="UP000641741">
    <property type="component" value="Unassembled WGS sequence"/>
</dbReference>
<evidence type="ECO:0000313" key="6">
    <source>
        <dbReference type="Proteomes" id="UP000641741"/>
    </source>
</evidence>
<keyword evidence="3" id="KW-0238">DNA-binding</keyword>
<comment type="similarity">
    <text evidence="1">Belongs to the type-I restriction system S methylase family.</text>
</comment>
<keyword evidence="5" id="KW-0540">Nuclease</keyword>
<accession>A0ABR7GQ53</accession>
<dbReference type="GO" id="GO:0004519">
    <property type="term" value="F:endonuclease activity"/>
    <property type="evidence" value="ECO:0007669"/>
    <property type="project" value="UniProtKB-KW"/>
</dbReference>
<dbReference type="RefSeq" id="WP_186970535.1">
    <property type="nucleotide sequence ID" value="NZ_JACOPK010000010.1"/>
</dbReference>
<feature type="domain" description="Type I restriction modification DNA specificity" evidence="4">
    <location>
        <begin position="10"/>
        <end position="51"/>
    </location>
</feature>
<dbReference type="EMBL" id="JACOPK010000010">
    <property type="protein sequence ID" value="MBC5696437.1"/>
    <property type="molecule type" value="Genomic_DNA"/>
</dbReference>
<name>A0ABR7GQ53_9FIRM</name>
<evidence type="ECO:0000259" key="4">
    <source>
        <dbReference type="Pfam" id="PF01420"/>
    </source>
</evidence>